<gene>
    <name evidence="9" type="ORF">RFI_24817</name>
</gene>
<proteinExistence type="inferred from homology"/>
<evidence type="ECO:0000256" key="7">
    <source>
        <dbReference type="SAM" id="MobiDB-lite"/>
    </source>
</evidence>
<feature type="binding site" evidence="5">
    <location>
        <position position="339"/>
    </location>
    <ligand>
        <name>Zn(2+)</name>
        <dbReference type="ChEBI" id="CHEBI:29105"/>
        <label>1</label>
    </ligand>
</feature>
<feature type="binding site" evidence="5">
    <location>
        <position position="340"/>
    </location>
    <ligand>
        <name>Zn(2+)</name>
        <dbReference type="ChEBI" id="CHEBI:29105"/>
        <label>1</label>
    </ligand>
</feature>
<evidence type="ECO:0000313" key="9">
    <source>
        <dbReference type="EMBL" id="ETO12558.1"/>
    </source>
</evidence>
<evidence type="ECO:0000256" key="6">
    <source>
        <dbReference type="RuleBase" id="RU363067"/>
    </source>
</evidence>
<dbReference type="InterPro" id="IPR002073">
    <property type="entry name" value="PDEase_catalytic_dom"/>
</dbReference>
<dbReference type="EC" id="3.1.4.-" evidence="6"/>
<dbReference type="EMBL" id="ASPP01021292">
    <property type="protein sequence ID" value="ETO12558.1"/>
    <property type="molecule type" value="Genomic_DNA"/>
</dbReference>
<dbReference type="PRINTS" id="PR00387">
    <property type="entry name" value="PDIESTERASE1"/>
</dbReference>
<evidence type="ECO:0000256" key="1">
    <source>
        <dbReference type="ARBA" id="ARBA00022723"/>
    </source>
</evidence>
<dbReference type="Pfam" id="PF00233">
    <property type="entry name" value="PDEase_I"/>
    <property type="match status" value="2"/>
</dbReference>
<dbReference type="PANTHER" id="PTHR11347">
    <property type="entry name" value="CYCLIC NUCLEOTIDE PHOSPHODIESTERASE"/>
    <property type="match status" value="1"/>
</dbReference>
<comment type="cofactor">
    <cofactor evidence="6">
        <name>a divalent metal cation</name>
        <dbReference type="ChEBI" id="CHEBI:60240"/>
    </cofactor>
    <text evidence="6">Binds 2 divalent metal cations per subunit. Site 1 may preferentially bind zinc ions, while site 2 has a preference for magnesium and/or manganese ions.</text>
</comment>
<dbReference type="GO" id="GO:0007165">
    <property type="term" value="P:signal transduction"/>
    <property type="evidence" value="ECO:0007669"/>
    <property type="project" value="InterPro"/>
</dbReference>
<feature type="binding site" evidence="4">
    <location>
        <position position="602"/>
    </location>
    <ligand>
        <name>AMP</name>
        <dbReference type="ChEBI" id="CHEBI:456215"/>
    </ligand>
</feature>
<dbReference type="SUPFAM" id="SSF109604">
    <property type="entry name" value="HD-domain/PDEase-like"/>
    <property type="match status" value="1"/>
</dbReference>
<keyword evidence="1 5" id="KW-0479">Metal-binding</keyword>
<dbReference type="GO" id="GO:0046872">
    <property type="term" value="F:metal ion binding"/>
    <property type="evidence" value="ECO:0007669"/>
    <property type="project" value="UniProtKB-KW"/>
</dbReference>
<feature type="region of interest" description="Disordered" evidence="7">
    <location>
        <begin position="660"/>
        <end position="683"/>
    </location>
</feature>
<dbReference type="InterPro" id="IPR036971">
    <property type="entry name" value="PDEase_catalytic_dom_sf"/>
</dbReference>
<dbReference type="CDD" id="cd00077">
    <property type="entry name" value="HDc"/>
    <property type="match status" value="1"/>
</dbReference>
<feature type="binding site" evidence="5">
    <location>
        <position position="551"/>
    </location>
    <ligand>
        <name>Zn(2+)</name>
        <dbReference type="ChEBI" id="CHEBI:29105"/>
        <label>1</label>
    </ligand>
</feature>
<dbReference type="PROSITE" id="PS51845">
    <property type="entry name" value="PDEASE_I_2"/>
    <property type="match status" value="1"/>
</dbReference>
<dbReference type="PROSITE" id="PS00126">
    <property type="entry name" value="PDEASE_I_1"/>
    <property type="match status" value="1"/>
</dbReference>
<feature type="domain" description="PDEase" evidence="8">
    <location>
        <begin position="209"/>
        <end position="645"/>
    </location>
</feature>
<dbReference type="InterPro" id="IPR023088">
    <property type="entry name" value="PDEase"/>
</dbReference>
<dbReference type="Proteomes" id="UP000023152">
    <property type="component" value="Unassembled WGS sequence"/>
</dbReference>
<comment type="caution">
    <text evidence="9">The sequence shown here is derived from an EMBL/GenBank/DDBJ whole genome shotgun (WGS) entry which is preliminary data.</text>
</comment>
<evidence type="ECO:0000256" key="3">
    <source>
        <dbReference type="PIRSR" id="PIRSR623088-1"/>
    </source>
</evidence>
<comment type="similarity">
    <text evidence="6">Belongs to the cyclic nucleotide phosphodiesterase family.</text>
</comment>
<evidence type="ECO:0000259" key="8">
    <source>
        <dbReference type="PROSITE" id="PS51845"/>
    </source>
</evidence>
<dbReference type="AlphaFoldDB" id="X6MEV8"/>
<evidence type="ECO:0000256" key="4">
    <source>
        <dbReference type="PIRSR" id="PIRSR623088-2"/>
    </source>
</evidence>
<feature type="binding site" evidence="5">
    <location>
        <position position="340"/>
    </location>
    <ligand>
        <name>Zn(2+)</name>
        <dbReference type="ChEBI" id="CHEBI:29105"/>
        <label>2</label>
    </ligand>
</feature>
<evidence type="ECO:0000256" key="2">
    <source>
        <dbReference type="ARBA" id="ARBA00022801"/>
    </source>
</evidence>
<feature type="binding site" evidence="5">
    <location>
        <position position="303"/>
    </location>
    <ligand>
        <name>Zn(2+)</name>
        <dbReference type="ChEBI" id="CHEBI:29105"/>
        <label>1</label>
    </ligand>
</feature>
<feature type="binding site" evidence="4">
    <location>
        <begin position="299"/>
        <end position="303"/>
    </location>
    <ligand>
        <name>AMP</name>
        <dbReference type="ChEBI" id="CHEBI:456215"/>
    </ligand>
</feature>
<name>X6MEV8_RETFI</name>
<protein>
    <recommendedName>
        <fullName evidence="6">Phosphodiesterase</fullName>
        <ecNumber evidence="6">3.1.4.-</ecNumber>
    </recommendedName>
</protein>
<dbReference type="InterPro" id="IPR003607">
    <property type="entry name" value="HD/PDEase_dom"/>
</dbReference>
<evidence type="ECO:0000256" key="5">
    <source>
        <dbReference type="PIRSR" id="PIRSR623088-3"/>
    </source>
</evidence>
<feature type="binding site" evidence="4">
    <location>
        <position position="340"/>
    </location>
    <ligand>
        <name>AMP</name>
        <dbReference type="ChEBI" id="CHEBI:456215"/>
    </ligand>
</feature>
<feature type="compositionally biased region" description="Low complexity" evidence="7">
    <location>
        <begin position="662"/>
        <end position="672"/>
    </location>
</feature>
<feature type="active site" description="Proton donor" evidence="3">
    <location>
        <position position="299"/>
    </location>
</feature>
<dbReference type="InterPro" id="IPR023174">
    <property type="entry name" value="PDEase_CS"/>
</dbReference>
<feature type="binding site" evidence="4">
    <location>
        <position position="551"/>
    </location>
    <ligand>
        <name>AMP</name>
        <dbReference type="ChEBI" id="CHEBI:456215"/>
    </ligand>
</feature>
<sequence>MTASTSSNRFFKFWRTDRSKTLVDEKSPQTQPNIKPSATKQLGRWGYDRPKLQQMSDVEVLKRMRDHVLFHVDNLTANNGKLQVSLKIKTKTKKKNVPSFFFYKKKKTSIKAKSEKMQEEATRALESLVTTSKENQQEYRDDDDFDTRQTALWIMNNFLPKSTADNLVPTMEQLPTVNENGSLEDENQKKEKLTPIKRLRKAAQRVMVTLIIQKTKLHSTISMLNHHEPLQRCLAKIGEWEFNVFDLYNIEVCKDQCLVLATFHILSQLDMIRQLDISDRKLWNFLRDVEQNYNDIPYHNKLHALDVTNTLYFVLQSEFMRNHISPLDKIAAVLSACAHDLGHDGYNNAYHIAVGSDIALTYNDVSVLENYHISRTFFLLKKNNNNWYQRLTRPMRNYFRNVMINLVLATDMHFHFRELARLREMLAAFRFVSFSKQLLYNMNIYVYIQEIKLRPNTSMDDSKQGELLASLQNFPELMTPTSSDGSSRVIRACANECILAKKKKQNKIAIKNEALTNVLIPEKQVESESSRVSGVEDERLFMLSAAIHACDISNPTKDLKICNEWADRIMDEFFDQGDKEKALGLPVSPMMDRETASKASGQIGFIRFIVAPLFDVFTEFIPELKPCCQVMQSNLEYWEITREQQKTVRSNRRLSRVKLDAPNLSNNPSSNNTAVVNSTPTNS</sequence>
<dbReference type="Gene3D" id="1.10.1300.10">
    <property type="entry name" value="3'5'-cyclic nucleotide phosphodiesterase, catalytic domain"/>
    <property type="match status" value="1"/>
</dbReference>
<dbReference type="GO" id="GO:0004114">
    <property type="term" value="F:3',5'-cyclic-nucleotide phosphodiesterase activity"/>
    <property type="evidence" value="ECO:0007669"/>
    <property type="project" value="InterPro"/>
</dbReference>
<keyword evidence="2 6" id="KW-0378">Hydrolase</keyword>
<keyword evidence="10" id="KW-1185">Reference proteome</keyword>
<reference evidence="9 10" key="1">
    <citation type="journal article" date="2013" name="Curr. Biol.">
        <title>The Genome of the Foraminiferan Reticulomyxa filosa.</title>
        <authorList>
            <person name="Glockner G."/>
            <person name="Hulsmann N."/>
            <person name="Schleicher M."/>
            <person name="Noegel A.A."/>
            <person name="Eichinger L."/>
            <person name="Gallinger C."/>
            <person name="Pawlowski J."/>
            <person name="Sierra R."/>
            <person name="Euteneuer U."/>
            <person name="Pillet L."/>
            <person name="Moustafa A."/>
            <person name="Platzer M."/>
            <person name="Groth M."/>
            <person name="Szafranski K."/>
            <person name="Schliwa M."/>
        </authorList>
    </citation>
    <scope>NUCLEOTIDE SEQUENCE [LARGE SCALE GENOMIC DNA]</scope>
</reference>
<evidence type="ECO:0000313" key="10">
    <source>
        <dbReference type="Proteomes" id="UP000023152"/>
    </source>
</evidence>
<organism evidence="9 10">
    <name type="scientific">Reticulomyxa filosa</name>
    <dbReference type="NCBI Taxonomy" id="46433"/>
    <lineage>
        <taxon>Eukaryota</taxon>
        <taxon>Sar</taxon>
        <taxon>Rhizaria</taxon>
        <taxon>Retaria</taxon>
        <taxon>Foraminifera</taxon>
        <taxon>Monothalamids</taxon>
        <taxon>Reticulomyxidae</taxon>
        <taxon>Reticulomyxa</taxon>
    </lineage>
</organism>
<accession>X6MEV8</accession>
<feature type="compositionally biased region" description="Polar residues" evidence="7">
    <location>
        <begin position="673"/>
        <end position="683"/>
    </location>
</feature>
<dbReference type="OrthoDB" id="189220at2759"/>
<dbReference type="OMA" id="NAYHIAV"/>